<keyword evidence="3" id="KW-0804">Transcription</keyword>
<dbReference type="PANTHER" id="PTHR30146">
    <property type="entry name" value="LACI-RELATED TRANSCRIPTIONAL REPRESSOR"/>
    <property type="match status" value="1"/>
</dbReference>
<dbReference type="Gene3D" id="3.40.50.2300">
    <property type="match status" value="2"/>
</dbReference>
<reference evidence="5 6" key="1">
    <citation type="submission" date="2018-10" db="EMBL/GenBank/DDBJ databases">
        <title>Parasedimentitalea marina sp. nov., a psychrophilic bacterium isolated from deep seawater of the New Britain Trench.</title>
        <authorList>
            <person name="Cao J."/>
        </authorList>
    </citation>
    <scope>NUCLEOTIDE SEQUENCE [LARGE SCALE GENOMIC DNA]</scope>
    <source>
        <strain evidence="5 6">W43</strain>
        <plasmid evidence="5 6">pW43B</plasmid>
    </source>
</reference>
<evidence type="ECO:0000256" key="1">
    <source>
        <dbReference type="ARBA" id="ARBA00023015"/>
    </source>
</evidence>
<proteinExistence type="predicted"/>
<dbReference type="AlphaFoldDB" id="A0A3T0N9Z1"/>
<keyword evidence="5" id="KW-0614">Plasmid</keyword>
<name>A0A3T0N9Z1_9RHOB</name>
<dbReference type="PANTHER" id="PTHR30146:SF109">
    <property type="entry name" value="HTH-TYPE TRANSCRIPTIONAL REGULATOR GALS"/>
    <property type="match status" value="1"/>
</dbReference>
<dbReference type="Gene3D" id="1.10.260.40">
    <property type="entry name" value="lambda repressor-like DNA-binding domains"/>
    <property type="match status" value="1"/>
</dbReference>
<dbReference type="KEGG" id="sedi:EBB79_22785"/>
<dbReference type="Proteomes" id="UP000283063">
    <property type="component" value="Plasmid pW43B"/>
</dbReference>
<evidence type="ECO:0000256" key="3">
    <source>
        <dbReference type="ARBA" id="ARBA00023163"/>
    </source>
</evidence>
<dbReference type="CDD" id="cd01392">
    <property type="entry name" value="HTH_LacI"/>
    <property type="match status" value="1"/>
</dbReference>
<dbReference type="InterPro" id="IPR028082">
    <property type="entry name" value="Peripla_BP_I"/>
</dbReference>
<dbReference type="GO" id="GO:0003700">
    <property type="term" value="F:DNA-binding transcription factor activity"/>
    <property type="evidence" value="ECO:0007669"/>
    <property type="project" value="TreeGrafter"/>
</dbReference>
<keyword evidence="6" id="KW-1185">Reference proteome</keyword>
<dbReference type="OrthoDB" id="60111at2"/>
<gene>
    <name evidence="5" type="ORF">EBB79_22785</name>
</gene>
<dbReference type="SUPFAM" id="SSF53822">
    <property type="entry name" value="Periplasmic binding protein-like I"/>
    <property type="match status" value="1"/>
</dbReference>
<dbReference type="SMART" id="SM00354">
    <property type="entry name" value="HTH_LACI"/>
    <property type="match status" value="1"/>
</dbReference>
<keyword evidence="1" id="KW-0805">Transcription regulation</keyword>
<dbReference type="InterPro" id="IPR000843">
    <property type="entry name" value="HTH_LacI"/>
</dbReference>
<dbReference type="RefSeq" id="WP_127751281.1">
    <property type="nucleotide sequence ID" value="NZ_CP033221.1"/>
</dbReference>
<dbReference type="GO" id="GO:0000976">
    <property type="term" value="F:transcription cis-regulatory region binding"/>
    <property type="evidence" value="ECO:0007669"/>
    <property type="project" value="TreeGrafter"/>
</dbReference>
<geneLocation type="plasmid" evidence="5 6">
    <name>pW43B</name>
</geneLocation>
<sequence length="352" mass="37904">MTEPTKIKRPTQRTIAAKMGISVGAVSRALANDPQMSEETRALVKSVATELGYSPDRAAQRLRTGRTKVINLILPPHEEILGFGTLLIRGISAQLENTGYHLVVLPDFGLDKSAEQIQRVVRDKLADGIIFSRTTPDDNRIKFLLEADFPFVSHGRSELATPHPFVDYDNYAFGRQAAETLIDRGAQKLGILLPPERFTFRQHLLHGFMTSVRAAGVDCEVLDGISLDSSAEAISANIHKRFAAPDAPDGLVLPGDVSGLAALAAIQDLGLVPGQDVQLVVKQTSGVFDLVRPKVPSLYEDLSEAGEKLADLLLKRIAGAPTAELQYIQTISSGASTSDTSPDSQSRVSSAS</sequence>
<protein>
    <submittedName>
        <fullName evidence="5">LacI family DNA-binding transcriptional regulator</fullName>
    </submittedName>
</protein>
<keyword evidence="2 5" id="KW-0238">DNA-binding</keyword>
<dbReference type="Pfam" id="PF00356">
    <property type="entry name" value="LacI"/>
    <property type="match status" value="1"/>
</dbReference>
<evidence type="ECO:0000256" key="2">
    <source>
        <dbReference type="ARBA" id="ARBA00023125"/>
    </source>
</evidence>
<dbReference type="CDD" id="cd20009">
    <property type="entry name" value="PBP1_RafR-like"/>
    <property type="match status" value="1"/>
</dbReference>
<feature type="domain" description="HTH lacI-type" evidence="4">
    <location>
        <begin position="10"/>
        <end position="64"/>
    </location>
</feature>
<dbReference type="PROSITE" id="PS50932">
    <property type="entry name" value="HTH_LACI_2"/>
    <property type="match status" value="1"/>
</dbReference>
<dbReference type="EMBL" id="CP033221">
    <property type="protein sequence ID" value="AZV80782.1"/>
    <property type="molecule type" value="Genomic_DNA"/>
</dbReference>
<dbReference type="SUPFAM" id="SSF47413">
    <property type="entry name" value="lambda repressor-like DNA-binding domains"/>
    <property type="match status" value="1"/>
</dbReference>
<dbReference type="InterPro" id="IPR010982">
    <property type="entry name" value="Lambda_DNA-bd_dom_sf"/>
</dbReference>
<evidence type="ECO:0000259" key="4">
    <source>
        <dbReference type="PROSITE" id="PS50932"/>
    </source>
</evidence>
<dbReference type="Pfam" id="PF13377">
    <property type="entry name" value="Peripla_BP_3"/>
    <property type="match status" value="1"/>
</dbReference>
<evidence type="ECO:0000313" key="6">
    <source>
        <dbReference type="Proteomes" id="UP000283063"/>
    </source>
</evidence>
<accession>A0A3T0N9Z1</accession>
<evidence type="ECO:0000313" key="5">
    <source>
        <dbReference type="EMBL" id="AZV80782.1"/>
    </source>
</evidence>
<dbReference type="InterPro" id="IPR046335">
    <property type="entry name" value="LacI/GalR-like_sensor"/>
</dbReference>
<organism evidence="5 6">
    <name type="scientific">Parasedimentitalea marina</name>
    <dbReference type="NCBI Taxonomy" id="2483033"/>
    <lineage>
        <taxon>Bacteria</taxon>
        <taxon>Pseudomonadati</taxon>
        <taxon>Pseudomonadota</taxon>
        <taxon>Alphaproteobacteria</taxon>
        <taxon>Rhodobacterales</taxon>
        <taxon>Paracoccaceae</taxon>
        <taxon>Parasedimentitalea</taxon>
    </lineage>
</organism>